<evidence type="ECO:0008006" key="2">
    <source>
        <dbReference type="Google" id="ProtNLM"/>
    </source>
</evidence>
<dbReference type="AlphaFoldDB" id="A0A381UJP3"/>
<dbReference type="EMBL" id="UINC01006571">
    <property type="protein sequence ID" value="SVA28340.1"/>
    <property type="molecule type" value="Genomic_DNA"/>
</dbReference>
<accession>A0A381UJP3</accession>
<protein>
    <recommendedName>
        <fullName evidence="2">FAD dependent oxidoreductase domain-containing protein</fullName>
    </recommendedName>
</protein>
<proteinExistence type="predicted"/>
<dbReference type="InterPro" id="IPR036188">
    <property type="entry name" value="FAD/NAD-bd_sf"/>
</dbReference>
<name>A0A381UJP3_9ZZZZ</name>
<evidence type="ECO:0000313" key="1">
    <source>
        <dbReference type="EMBL" id="SVA28340.1"/>
    </source>
</evidence>
<dbReference type="SUPFAM" id="SSF51905">
    <property type="entry name" value="FAD/NAD(P)-binding domain"/>
    <property type="match status" value="1"/>
</dbReference>
<dbReference type="PANTHER" id="PTHR10668:SF103">
    <property type="entry name" value="PYRIDINE NUCLEOTIDE-DISULFIDE OXIDOREDUCTASE DOMAIN-CONTAINING PROTEIN 2"/>
    <property type="match status" value="1"/>
</dbReference>
<dbReference type="PANTHER" id="PTHR10668">
    <property type="entry name" value="PHYTOENE DEHYDROGENASE"/>
    <property type="match status" value="1"/>
</dbReference>
<reference evidence="1" key="1">
    <citation type="submission" date="2018-05" db="EMBL/GenBank/DDBJ databases">
        <authorList>
            <person name="Lanie J.A."/>
            <person name="Ng W.-L."/>
            <person name="Kazmierczak K.M."/>
            <person name="Andrzejewski T.M."/>
            <person name="Davidsen T.M."/>
            <person name="Wayne K.J."/>
            <person name="Tettelin H."/>
            <person name="Glass J.I."/>
            <person name="Rusch D."/>
            <person name="Podicherti R."/>
            <person name="Tsui H.-C.T."/>
            <person name="Winkler M.E."/>
        </authorList>
    </citation>
    <scope>NUCLEOTIDE SEQUENCE</scope>
</reference>
<sequence length="96" mass="10293">MTTHYDAIIVGGGHNGLTCGAYLERVLGMPGGHELHGEVAVDQLFFQRPTPHYADSRSPIHALYQCGSSAHPGGSVSAVPGHNAAREILKDYKRLK</sequence>
<gene>
    <name evidence="1" type="ORF">METZ01_LOCUS81194</name>
</gene>
<organism evidence="1">
    <name type="scientific">marine metagenome</name>
    <dbReference type="NCBI Taxonomy" id="408172"/>
    <lineage>
        <taxon>unclassified sequences</taxon>
        <taxon>metagenomes</taxon>
        <taxon>ecological metagenomes</taxon>
    </lineage>
</organism>